<gene>
    <name evidence="2" type="ORF">GWK47_051594</name>
</gene>
<keyword evidence="3" id="KW-1185">Reference proteome</keyword>
<evidence type="ECO:0000313" key="2">
    <source>
        <dbReference type="EMBL" id="KAG0718895.1"/>
    </source>
</evidence>
<name>A0A8J4YCN5_CHIOP</name>
<dbReference type="EMBL" id="JACEEZ010015349">
    <property type="protein sequence ID" value="KAG0718895.1"/>
    <property type="molecule type" value="Genomic_DNA"/>
</dbReference>
<comment type="caution">
    <text evidence="2">The sequence shown here is derived from an EMBL/GenBank/DDBJ whole genome shotgun (WGS) entry which is preliminary data.</text>
</comment>
<dbReference type="Proteomes" id="UP000770661">
    <property type="component" value="Unassembled WGS sequence"/>
</dbReference>
<sequence>MASARHRTITVSRSSSPGQKSRTAKRFPCLSPFKPEVPFFPHWDGKILPTTDGILEGGWALLVSGGVQEILGVFSCFCRRDRTNVAGKSLETGAESSLGGNIIGVAFDTSGPKTGRFKGVLGLKVLENPRGGWQPPPPIPENCFKGKDVFDFMGAIIWAPTSPFQRLQNRLGLSLTSRQARPDRSVIHKKPRLRCSVLERLLDCGKHPAKTTKSHPLTWPTSGEESYILPCSWGLPPSQMDGPKGPSTP</sequence>
<dbReference type="AlphaFoldDB" id="A0A8J4YCN5"/>
<feature type="compositionally biased region" description="Polar residues" evidence="1">
    <location>
        <begin position="9"/>
        <end position="21"/>
    </location>
</feature>
<protein>
    <submittedName>
        <fullName evidence="2">Uncharacterized protein</fullName>
    </submittedName>
</protein>
<feature type="region of interest" description="Disordered" evidence="1">
    <location>
        <begin position="1"/>
        <end position="26"/>
    </location>
</feature>
<reference evidence="2" key="1">
    <citation type="submission" date="2020-07" db="EMBL/GenBank/DDBJ databases">
        <title>The High-quality genome of the commercially important snow crab, Chionoecetes opilio.</title>
        <authorList>
            <person name="Jeong J.-H."/>
            <person name="Ryu S."/>
        </authorList>
    </citation>
    <scope>NUCLEOTIDE SEQUENCE</scope>
    <source>
        <strain evidence="2">MADBK_172401_WGS</strain>
        <tissue evidence="2">Digestive gland</tissue>
    </source>
</reference>
<evidence type="ECO:0000313" key="3">
    <source>
        <dbReference type="Proteomes" id="UP000770661"/>
    </source>
</evidence>
<organism evidence="2 3">
    <name type="scientific">Chionoecetes opilio</name>
    <name type="common">Atlantic snow crab</name>
    <name type="synonym">Cancer opilio</name>
    <dbReference type="NCBI Taxonomy" id="41210"/>
    <lineage>
        <taxon>Eukaryota</taxon>
        <taxon>Metazoa</taxon>
        <taxon>Ecdysozoa</taxon>
        <taxon>Arthropoda</taxon>
        <taxon>Crustacea</taxon>
        <taxon>Multicrustacea</taxon>
        <taxon>Malacostraca</taxon>
        <taxon>Eumalacostraca</taxon>
        <taxon>Eucarida</taxon>
        <taxon>Decapoda</taxon>
        <taxon>Pleocyemata</taxon>
        <taxon>Brachyura</taxon>
        <taxon>Eubrachyura</taxon>
        <taxon>Majoidea</taxon>
        <taxon>Majidae</taxon>
        <taxon>Chionoecetes</taxon>
    </lineage>
</organism>
<accession>A0A8J4YCN5</accession>
<proteinExistence type="predicted"/>
<evidence type="ECO:0000256" key="1">
    <source>
        <dbReference type="SAM" id="MobiDB-lite"/>
    </source>
</evidence>